<feature type="compositionally biased region" description="Low complexity" evidence="1">
    <location>
        <begin position="187"/>
        <end position="196"/>
    </location>
</feature>
<dbReference type="HOGENOM" id="CLU_039028_2_1_4"/>
<dbReference type="Proteomes" id="UP000011021">
    <property type="component" value="Unassembled WGS sequence"/>
</dbReference>
<dbReference type="NCBIfam" id="NF040582">
    <property type="entry name" value="STY4528_fam"/>
    <property type="match status" value="1"/>
</dbReference>
<accession>E7RZJ9</accession>
<dbReference type="AlphaFoldDB" id="E7RZJ9"/>
<dbReference type="eggNOG" id="ENOG502Z7Q1">
    <property type="taxonomic scope" value="Bacteria"/>
</dbReference>
<gene>
    <name evidence="2" type="ORF">HMPREF0551_2108</name>
</gene>
<evidence type="ECO:0000256" key="1">
    <source>
        <dbReference type="SAM" id="MobiDB-lite"/>
    </source>
</evidence>
<feature type="compositionally biased region" description="Basic and acidic residues" evidence="1">
    <location>
        <begin position="173"/>
        <end position="182"/>
    </location>
</feature>
<proteinExistence type="predicted"/>
<protein>
    <submittedName>
        <fullName evidence="2">Uncharacterized protein</fullName>
    </submittedName>
</protein>
<organism evidence="2 3">
    <name type="scientific">Lautropia mirabilis ATCC 51599</name>
    <dbReference type="NCBI Taxonomy" id="887898"/>
    <lineage>
        <taxon>Bacteria</taxon>
        <taxon>Pseudomonadati</taxon>
        <taxon>Pseudomonadota</taxon>
        <taxon>Betaproteobacteria</taxon>
        <taxon>Burkholderiales</taxon>
        <taxon>Burkholderiaceae</taxon>
        <taxon>Lautropia</taxon>
    </lineage>
</organism>
<sequence>MADTDRSLAMSHQPSDIITPKALLLDERLTPLERNAWLTFRALASSDGTVVISYDALRKYLPSAPGSKQAALETVSRAVLCLRLSTWIALVEYRRNPMTGFSMASRYAVRNQPLTFVEACLEDDDYLPLLERALNHTSATIRQLAQSILDEAMRQPDALDRLPAAMRERIEQLGGNDNDHDPGGPSGSTPPDGRGSITNRSVEAGDGIPKSAPAPTATVRTVEKEVLKEVHTYLPQSEVQVSGPALPIRFQKLPQDQQQILMARLRGLALEQRQAVLAEWDARCASGGVHNAIAYLYGLIKKAVNGMFKLWAARKPAPQQAPEKAASGSQVSMPVASASPDVPVVKPASREVVEQSLAQIRHILQTPAKSVGQIIESMAGSGVLPTRLKRAHVAVMPGSFGAT</sequence>
<reference evidence="2 3" key="1">
    <citation type="submission" date="2010-12" db="EMBL/GenBank/DDBJ databases">
        <authorList>
            <person name="Muzny D."/>
            <person name="Qin X."/>
            <person name="Deng J."/>
            <person name="Jiang H."/>
            <person name="Liu Y."/>
            <person name="Qu J."/>
            <person name="Song X.-Z."/>
            <person name="Zhang L."/>
            <person name="Thornton R."/>
            <person name="Coyle M."/>
            <person name="Francisco L."/>
            <person name="Jackson L."/>
            <person name="Javaid M."/>
            <person name="Korchina V."/>
            <person name="Kovar C."/>
            <person name="Mata R."/>
            <person name="Mathew T."/>
            <person name="Ngo R."/>
            <person name="Nguyen L."/>
            <person name="Nguyen N."/>
            <person name="Okwuonu G."/>
            <person name="Ongeri F."/>
            <person name="Pham C."/>
            <person name="Simmons D."/>
            <person name="Wilczek-Boney K."/>
            <person name="Hale W."/>
            <person name="Jakkamsetti A."/>
            <person name="Pham P."/>
            <person name="Ruth R."/>
            <person name="San Lucas F."/>
            <person name="Warren J."/>
            <person name="Zhang J."/>
            <person name="Zhao Z."/>
            <person name="Zhou C."/>
            <person name="Zhu D."/>
            <person name="Lee S."/>
            <person name="Bess C."/>
            <person name="Blankenburg K."/>
            <person name="Forbes L."/>
            <person name="Fu Q."/>
            <person name="Gubbala S."/>
            <person name="Hirani K."/>
            <person name="Jayaseelan J.C."/>
            <person name="Lara F."/>
            <person name="Munidasa M."/>
            <person name="Palculict T."/>
            <person name="Patil S."/>
            <person name="Pu L.-L."/>
            <person name="Saada N."/>
            <person name="Tang L."/>
            <person name="Weissenberger G."/>
            <person name="Zhu Y."/>
            <person name="Hemphill L."/>
            <person name="Shang Y."/>
            <person name="Youmans B."/>
            <person name="Ayvaz T."/>
            <person name="Ross M."/>
            <person name="Santibanez J."/>
            <person name="Aqrawi P."/>
            <person name="Gross S."/>
            <person name="Joshi V."/>
            <person name="Fowler G."/>
            <person name="Nazareth L."/>
            <person name="Reid J."/>
            <person name="Worley K."/>
            <person name="Petrosino J."/>
            <person name="Highlander S."/>
            <person name="Gibbs R."/>
        </authorList>
    </citation>
    <scope>NUCLEOTIDE SEQUENCE [LARGE SCALE GENOMIC DNA]</scope>
    <source>
        <strain evidence="2 3">ATCC 51599</strain>
    </source>
</reference>
<evidence type="ECO:0000313" key="2">
    <source>
        <dbReference type="EMBL" id="EFV93993.1"/>
    </source>
</evidence>
<evidence type="ECO:0000313" key="3">
    <source>
        <dbReference type="Proteomes" id="UP000011021"/>
    </source>
</evidence>
<keyword evidence="3" id="KW-1185">Reference proteome</keyword>
<dbReference type="EMBL" id="AEQP01000022">
    <property type="protein sequence ID" value="EFV93993.1"/>
    <property type="molecule type" value="Genomic_DNA"/>
</dbReference>
<feature type="region of interest" description="Disordered" evidence="1">
    <location>
        <begin position="173"/>
        <end position="216"/>
    </location>
</feature>
<dbReference type="InterPro" id="IPR047749">
    <property type="entry name" value="STY4528-like"/>
</dbReference>
<name>E7RZJ9_9BURK</name>
<comment type="caution">
    <text evidence="2">The sequence shown here is derived from an EMBL/GenBank/DDBJ whole genome shotgun (WGS) entry which is preliminary data.</text>
</comment>